<reference evidence="4" key="1">
    <citation type="submission" date="2021-02" db="EMBL/GenBank/DDBJ databases">
        <authorList>
            <person name="Dougan E. K."/>
            <person name="Rhodes N."/>
            <person name="Thang M."/>
            <person name="Chan C."/>
        </authorList>
    </citation>
    <scope>NUCLEOTIDE SEQUENCE</scope>
</reference>
<evidence type="ECO:0000313" key="4">
    <source>
        <dbReference type="EMBL" id="CAE7940043.1"/>
    </source>
</evidence>
<evidence type="ECO:0000256" key="2">
    <source>
        <dbReference type="SAM" id="SignalP"/>
    </source>
</evidence>
<dbReference type="Pfam" id="PF03031">
    <property type="entry name" value="NIF"/>
    <property type="match status" value="1"/>
</dbReference>
<organism evidence="4 5">
    <name type="scientific">Symbiodinium necroappetens</name>
    <dbReference type="NCBI Taxonomy" id="1628268"/>
    <lineage>
        <taxon>Eukaryota</taxon>
        <taxon>Sar</taxon>
        <taxon>Alveolata</taxon>
        <taxon>Dinophyceae</taxon>
        <taxon>Suessiales</taxon>
        <taxon>Symbiodiniaceae</taxon>
        <taxon>Symbiodinium</taxon>
    </lineage>
</organism>
<feature type="region of interest" description="Disordered" evidence="1">
    <location>
        <begin position="32"/>
        <end position="55"/>
    </location>
</feature>
<evidence type="ECO:0000313" key="5">
    <source>
        <dbReference type="Proteomes" id="UP000601435"/>
    </source>
</evidence>
<dbReference type="OrthoDB" id="418066at2759"/>
<evidence type="ECO:0000256" key="1">
    <source>
        <dbReference type="SAM" id="MobiDB-lite"/>
    </source>
</evidence>
<protein>
    <submittedName>
        <fullName evidence="4">PSR1 protein</fullName>
    </submittedName>
</protein>
<dbReference type="EMBL" id="CAJNJA010090252">
    <property type="protein sequence ID" value="CAE7940043.1"/>
    <property type="molecule type" value="Genomic_DNA"/>
</dbReference>
<sequence length="211" mass="23288">MLLAVVLMRCSELLSVIDIGAAASAGATPLWKTAASQKNSPKEESRAPPRPPLRDFSVSMPRLSLSDVDLNLLPQQVKAALDFLVLLNPCDIVTDALAAQQPTLLPPQQEAHRGRRTLVLDLDETLVHCHCQAVPSLGSADLDLELESGEPKAALPPAYIGAAYMQACIHTCRMYVRMYISAYLHTCMRTWIHIYVYIQAYVDFESRELEG</sequence>
<dbReference type="Gene3D" id="3.40.50.1000">
    <property type="entry name" value="HAD superfamily/HAD-like"/>
    <property type="match status" value="1"/>
</dbReference>
<comment type="caution">
    <text evidence="4">The sequence shown here is derived from an EMBL/GenBank/DDBJ whole genome shotgun (WGS) entry which is preliminary data.</text>
</comment>
<accession>A0A813C6Q1</accession>
<keyword evidence="2" id="KW-0732">Signal</keyword>
<gene>
    <name evidence="4" type="primary">PSR1</name>
    <name evidence="4" type="ORF">SNEC2469_LOCUS33744</name>
</gene>
<dbReference type="Proteomes" id="UP000601435">
    <property type="component" value="Unassembled WGS sequence"/>
</dbReference>
<dbReference type="InterPro" id="IPR036412">
    <property type="entry name" value="HAD-like_sf"/>
</dbReference>
<evidence type="ECO:0000259" key="3">
    <source>
        <dbReference type="Pfam" id="PF03031"/>
    </source>
</evidence>
<feature type="chain" id="PRO_5032713628" evidence="2">
    <location>
        <begin position="23"/>
        <end position="211"/>
    </location>
</feature>
<dbReference type="InterPro" id="IPR023214">
    <property type="entry name" value="HAD_sf"/>
</dbReference>
<feature type="signal peptide" evidence="2">
    <location>
        <begin position="1"/>
        <end position="22"/>
    </location>
</feature>
<keyword evidence="5" id="KW-1185">Reference proteome</keyword>
<feature type="domain" description="FCP1 homology" evidence="3">
    <location>
        <begin position="117"/>
        <end position="199"/>
    </location>
</feature>
<proteinExistence type="predicted"/>
<name>A0A813C6Q1_9DINO</name>
<dbReference type="SUPFAM" id="SSF56784">
    <property type="entry name" value="HAD-like"/>
    <property type="match status" value="1"/>
</dbReference>
<dbReference type="InterPro" id="IPR004274">
    <property type="entry name" value="FCP1_dom"/>
</dbReference>
<dbReference type="AlphaFoldDB" id="A0A813C6Q1"/>